<name>A0ABS5KLL9_9ACTN</name>
<reference evidence="2 3" key="1">
    <citation type="submission" date="2020-02" db="EMBL/GenBank/DDBJ databases">
        <title>Acidophilic actinobacteria isolated from forest soil.</title>
        <authorList>
            <person name="Golinska P."/>
        </authorList>
    </citation>
    <scope>NUCLEOTIDE SEQUENCE [LARGE SCALE GENOMIC DNA]</scope>
    <source>
        <strain evidence="2 3">NL8</strain>
    </source>
</reference>
<evidence type="ECO:0000313" key="2">
    <source>
        <dbReference type="EMBL" id="MBS2546932.1"/>
    </source>
</evidence>
<evidence type="ECO:0000313" key="3">
    <source>
        <dbReference type="Proteomes" id="UP000730482"/>
    </source>
</evidence>
<dbReference type="PANTHER" id="PTHR33498">
    <property type="entry name" value="TRANSPOSASE FOR INSERTION SEQUENCE ELEMENT IS1557"/>
    <property type="match status" value="1"/>
</dbReference>
<sequence length="193" mass="20873">MQVESIDRRDGIVMLGTCAVGPTATCPRCGARSERVHSHYRRRLGDLPIGAQPVIVELTVRRFFCDGPCPLRTFAERVGVLTSRYARRSIPAAGLVTQLGLMLAGRPAARMVAVFGLPVGRNTLIRAVRALADPPIGAVEVLGVDDFAIRRGRVYGTIGLDMADHRPIDLFEGREADDLAARLEAHPGVEVVP</sequence>
<dbReference type="Pfam" id="PF14690">
    <property type="entry name" value="Zn_ribbon_ISL3"/>
    <property type="match status" value="1"/>
</dbReference>
<dbReference type="Proteomes" id="UP000730482">
    <property type="component" value="Unassembled WGS sequence"/>
</dbReference>
<protein>
    <submittedName>
        <fullName evidence="2">Transposase</fullName>
    </submittedName>
</protein>
<proteinExistence type="predicted"/>
<dbReference type="InterPro" id="IPR029261">
    <property type="entry name" value="Transposase_Znf"/>
</dbReference>
<dbReference type="InterPro" id="IPR047951">
    <property type="entry name" value="Transpos_ISL3"/>
</dbReference>
<dbReference type="EMBL" id="JAAFYZ010000020">
    <property type="protein sequence ID" value="MBS2546932.1"/>
    <property type="molecule type" value="Genomic_DNA"/>
</dbReference>
<dbReference type="PANTHER" id="PTHR33498:SF1">
    <property type="entry name" value="TRANSPOSASE FOR INSERTION SEQUENCE ELEMENT IS1557"/>
    <property type="match status" value="1"/>
</dbReference>
<feature type="domain" description="Transposase IS204/IS1001/IS1096/IS1165 zinc-finger" evidence="1">
    <location>
        <begin position="23"/>
        <end position="66"/>
    </location>
</feature>
<keyword evidence="3" id="KW-1185">Reference proteome</keyword>
<evidence type="ECO:0000259" key="1">
    <source>
        <dbReference type="Pfam" id="PF14690"/>
    </source>
</evidence>
<gene>
    <name evidence="2" type="ORF">KGQ19_08615</name>
</gene>
<comment type="caution">
    <text evidence="2">The sequence shown here is derived from an EMBL/GenBank/DDBJ whole genome shotgun (WGS) entry which is preliminary data.</text>
</comment>
<organism evidence="2 3">
    <name type="scientific">Catenulispora pinistramenti</name>
    <dbReference type="NCBI Taxonomy" id="2705254"/>
    <lineage>
        <taxon>Bacteria</taxon>
        <taxon>Bacillati</taxon>
        <taxon>Actinomycetota</taxon>
        <taxon>Actinomycetes</taxon>
        <taxon>Catenulisporales</taxon>
        <taxon>Catenulisporaceae</taxon>
        <taxon>Catenulispora</taxon>
    </lineage>
</organism>
<accession>A0ABS5KLL9</accession>